<dbReference type="EMBL" id="CAJVPS010000166">
    <property type="protein sequence ID" value="CAG8460073.1"/>
    <property type="molecule type" value="Genomic_DNA"/>
</dbReference>
<reference evidence="1" key="1">
    <citation type="submission" date="2021-06" db="EMBL/GenBank/DDBJ databases">
        <authorList>
            <person name="Kallberg Y."/>
            <person name="Tangrot J."/>
            <person name="Rosling A."/>
        </authorList>
    </citation>
    <scope>NUCLEOTIDE SEQUENCE</scope>
    <source>
        <strain evidence="1">FL130A</strain>
    </source>
</reference>
<comment type="caution">
    <text evidence="1">The sequence shown here is derived from an EMBL/GenBank/DDBJ whole genome shotgun (WGS) entry which is preliminary data.</text>
</comment>
<gene>
    <name evidence="1" type="ORF">ALEPTO_LOCUS1489</name>
</gene>
<dbReference type="OrthoDB" id="2386798at2759"/>
<evidence type="ECO:0000313" key="1">
    <source>
        <dbReference type="EMBL" id="CAG8460073.1"/>
    </source>
</evidence>
<protein>
    <submittedName>
        <fullName evidence="1">6901_t:CDS:1</fullName>
    </submittedName>
</protein>
<proteinExistence type="predicted"/>
<dbReference type="Proteomes" id="UP000789508">
    <property type="component" value="Unassembled WGS sequence"/>
</dbReference>
<name>A0A9N8VPR6_9GLOM</name>
<sequence length="145" mass="16627">KIVKAKIGKQKVNYHLEPEFLGISMCTDKLLKKIGGKISRKLTSEEKDSKFIRKEITALLGLAIIPIIFTSNVINNNCLSNYESITILTKVLVEKYDLKIPNYILLGNNWFYRCNNHGIQMYLPEIVTDAKNTFVRITLHIKNLS</sequence>
<dbReference type="AlphaFoldDB" id="A0A9N8VPR6"/>
<keyword evidence="2" id="KW-1185">Reference proteome</keyword>
<evidence type="ECO:0000313" key="2">
    <source>
        <dbReference type="Proteomes" id="UP000789508"/>
    </source>
</evidence>
<feature type="non-terminal residue" evidence="1">
    <location>
        <position position="1"/>
    </location>
</feature>
<organism evidence="1 2">
    <name type="scientific">Ambispora leptoticha</name>
    <dbReference type="NCBI Taxonomy" id="144679"/>
    <lineage>
        <taxon>Eukaryota</taxon>
        <taxon>Fungi</taxon>
        <taxon>Fungi incertae sedis</taxon>
        <taxon>Mucoromycota</taxon>
        <taxon>Glomeromycotina</taxon>
        <taxon>Glomeromycetes</taxon>
        <taxon>Archaeosporales</taxon>
        <taxon>Ambisporaceae</taxon>
        <taxon>Ambispora</taxon>
    </lineage>
</organism>
<accession>A0A9N8VPR6</accession>